<evidence type="ECO:0000313" key="2">
    <source>
        <dbReference type="EMBL" id="OCB90555.1"/>
    </source>
</evidence>
<feature type="compositionally biased region" description="Basic and acidic residues" evidence="1">
    <location>
        <begin position="1"/>
        <end position="10"/>
    </location>
</feature>
<gene>
    <name evidence="2" type="ORF">A7U60_g2233</name>
</gene>
<sequence>MSHVDFERIRNPYSSQEGAESKALSCPNPRWDYLLPRLLIDQPGPDSTLRRTIYYLCVTSSDATGTFVHYYWQRLLIDQPGPDSTLRSKHPSSILRANNEFDSGAC</sequence>
<dbReference type="AlphaFoldDB" id="A0A9Q5N8C1"/>
<comment type="caution">
    <text evidence="2">The sequence shown here is derived from an EMBL/GenBank/DDBJ whole genome shotgun (WGS) entry which is preliminary data.</text>
</comment>
<evidence type="ECO:0000313" key="3">
    <source>
        <dbReference type="Proteomes" id="UP000757232"/>
    </source>
</evidence>
<proteinExistence type="predicted"/>
<evidence type="ECO:0000256" key="1">
    <source>
        <dbReference type="SAM" id="MobiDB-lite"/>
    </source>
</evidence>
<dbReference type="Proteomes" id="UP000757232">
    <property type="component" value="Unassembled WGS sequence"/>
</dbReference>
<feature type="region of interest" description="Disordered" evidence="1">
    <location>
        <begin position="1"/>
        <end position="24"/>
    </location>
</feature>
<dbReference type="EMBL" id="LNZH02000126">
    <property type="protein sequence ID" value="OCB90555.1"/>
    <property type="molecule type" value="Genomic_DNA"/>
</dbReference>
<keyword evidence="3" id="KW-1185">Reference proteome</keyword>
<accession>A0A9Q5N8C1</accession>
<name>A0A9Q5N8C1_SANBA</name>
<organism evidence="2 3">
    <name type="scientific">Sanghuangporus baumii</name>
    <name type="common">Phellinus baumii</name>
    <dbReference type="NCBI Taxonomy" id="108892"/>
    <lineage>
        <taxon>Eukaryota</taxon>
        <taxon>Fungi</taxon>
        <taxon>Dikarya</taxon>
        <taxon>Basidiomycota</taxon>
        <taxon>Agaricomycotina</taxon>
        <taxon>Agaricomycetes</taxon>
        <taxon>Hymenochaetales</taxon>
        <taxon>Hymenochaetaceae</taxon>
        <taxon>Sanghuangporus</taxon>
    </lineage>
</organism>
<protein>
    <submittedName>
        <fullName evidence="2">Uncharacterized protein</fullName>
    </submittedName>
</protein>
<reference evidence="2" key="1">
    <citation type="submission" date="2016-06" db="EMBL/GenBank/DDBJ databases">
        <title>Draft Genome sequence of the fungus Inonotus baumii.</title>
        <authorList>
            <person name="Zhu H."/>
            <person name="Lin W."/>
        </authorList>
    </citation>
    <scope>NUCLEOTIDE SEQUENCE</scope>
    <source>
        <strain evidence="2">821</strain>
    </source>
</reference>